<dbReference type="SUPFAM" id="SSF54826">
    <property type="entry name" value="Enolase N-terminal domain-like"/>
    <property type="match status" value="1"/>
</dbReference>
<dbReference type="Gene3D" id="3.30.390.10">
    <property type="entry name" value="Enolase-like, N-terminal domain"/>
    <property type="match status" value="1"/>
</dbReference>
<dbReference type="InterPro" id="IPR013341">
    <property type="entry name" value="Mandelate_racemase_N_dom"/>
</dbReference>
<comment type="cofactor">
    <cofactor evidence="1">
        <name>Mg(2+)</name>
        <dbReference type="ChEBI" id="CHEBI:18420"/>
    </cofactor>
</comment>
<dbReference type="GO" id="GO:0016836">
    <property type="term" value="F:hydro-lyase activity"/>
    <property type="evidence" value="ECO:0007669"/>
    <property type="project" value="TreeGrafter"/>
</dbReference>
<keyword evidence="2" id="KW-0479">Metal-binding</keyword>
<name>A0A853CQR9_9MICO</name>
<keyword evidence="3" id="KW-0460">Magnesium</keyword>
<dbReference type="InterPro" id="IPR046945">
    <property type="entry name" value="RHMD-like"/>
</dbReference>
<evidence type="ECO:0000256" key="4">
    <source>
        <dbReference type="SAM" id="MobiDB-lite"/>
    </source>
</evidence>
<dbReference type="SMART" id="SM00922">
    <property type="entry name" value="MR_MLE"/>
    <property type="match status" value="1"/>
</dbReference>
<feature type="region of interest" description="Disordered" evidence="4">
    <location>
        <begin position="352"/>
        <end position="372"/>
    </location>
</feature>
<accession>A0A853CQR9</accession>
<reference evidence="6 7" key="1">
    <citation type="submission" date="2020-07" db="EMBL/GenBank/DDBJ databases">
        <title>Sequencing the genomes of 1000 actinobacteria strains.</title>
        <authorList>
            <person name="Klenk H.-P."/>
        </authorList>
    </citation>
    <scope>NUCLEOTIDE SEQUENCE [LARGE SCALE GENOMIC DNA]</scope>
    <source>
        <strain evidence="6 7">DSM 15165</strain>
    </source>
</reference>
<evidence type="ECO:0000256" key="3">
    <source>
        <dbReference type="ARBA" id="ARBA00022842"/>
    </source>
</evidence>
<dbReference type="Gene3D" id="3.20.20.120">
    <property type="entry name" value="Enolase-like C-terminal domain"/>
    <property type="match status" value="1"/>
</dbReference>
<dbReference type="SFLD" id="SFLDS00001">
    <property type="entry name" value="Enolase"/>
    <property type="match status" value="1"/>
</dbReference>
<dbReference type="AlphaFoldDB" id="A0A853CQR9"/>
<sequence>MKITGFREHITQHDWRRPVGDVNGVSEGHRTDVQVLVISTDTGLEGVSVTAAAPLRTARIFPAIEGQDPRSTTALYDLMLAHVFKTGHNGDLFATIGAIDHALWDLKAKAADEPLWRMLGGRTRFVPGYASALEFALTDADARSVYQTFADAGFSSAKVKGGRDLDDDIRRLQLVREVMAQNSNRPALMLDANEVWNRSQAIRYIRQLEAAVDLTWVEEPVRRWDARGLADVRHGTAAGVASGENLTGLEQYRPLLDADALDVVQFNSGWGITHALRVAAVAHGRDLPVSPVGFSNVIAHAMTAIPNHLTTEVQDLGQPIGVTMDQEIVDGGYLLGTSPGAGITLDESQFATHDRSPGWQTTSGPHVRPERAGLRLVPDARRNDVSYDRGA</sequence>
<comment type="caution">
    <text evidence="6">The sequence shown here is derived from an EMBL/GenBank/DDBJ whole genome shotgun (WGS) entry which is preliminary data.</text>
</comment>
<protein>
    <submittedName>
        <fullName evidence="6">L-alanine-DL-glutamate epimerase-like enolase superfamily enzyme</fullName>
    </submittedName>
</protein>
<evidence type="ECO:0000256" key="1">
    <source>
        <dbReference type="ARBA" id="ARBA00001946"/>
    </source>
</evidence>
<dbReference type="Pfam" id="PF02746">
    <property type="entry name" value="MR_MLE_N"/>
    <property type="match status" value="1"/>
</dbReference>
<dbReference type="InterPro" id="IPR013342">
    <property type="entry name" value="Mandelate_racemase_C"/>
</dbReference>
<feature type="domain" description="Mandelate racemase/muconate lactonizing enzyme C-terminal" evidence="5">
    <location>
        <begin position="139"/>
        <end position="239"/>
    </location>
</feature>
<dbReference type="GO" id="GO:0016052">
    <property type="term" value="P:carbohydrate catabolic process"/>
    <property type="evidence" value="ECO:0007669"/>
    <property type="project" value="TreeGrafter"/>
</dbReference>
<dbReference type="InterPro" id="IPR029065">
    <property type="entry name" value="Enolase_C-like"/>
</dbReference>
<organism evidence="6 7">
    <name type="scientific">Leifsonia shinshuensis</name>
    <dbReference type="NCBI Taxonomy" id="150026"/>
    <lineage>
        <taxon>Bacteria</taxon>
        <taxon>Bacillati</taxon>
        <taxon>Actinomycetota</taxon>
        <taxon>Actinomycetes</taxon>
        <taxon>Micrococcales</taxon>
        <taxon>Microbacteriaceae</taxon>
        <taxon>Leifsonia</taxon>
    </lineage>
</organism>
<dbReference type="Pfam" id="PF13378">
    <property type="entry name" value="MR_MLE_C"/>
    <property type="match status" value="1"/>
</dbReference>
<dbReference type="SUPFAM" id="SSF51604">
    <property type="entry name" value="Enolase C-terminal domain-like"/>
    <property type="match status" value="1"/>
</dbReference>
<dbReference type="InterPro" id="IPR036849">
    <property type="entry name" value="Enolase-like_C_sf"/>
</dbReference>
<proteinExistence type="predicted"/>
<dbReference type="PANTHER" id="PTHR13794:SF58">
    <property type="entry name" value="MITOCHONDRIAL ENOLASE SUPERFAMILY MEMBER 1"/>
    <property type="match status" value="1"/>
</dbReference>
<dbReference type="RefSeq" id="WP_179604773.1">
    <property type="nucleotide sequence ID" value="NZ_BAABEH010000001.1"/>
</dbReference>
<dbReference type="EMBL" id="JACCFL010000001">
    <property type="protein sequence ID" value="NYJ22762.1"/>
    <property type="molecule type" value="Genomic_DNA"/>
</dbReference>
<dbReference type="GO" id="GO:0000287">
    <property type="term" value="F:magnesium ion binding"/>
    <property type="evidence" value="ECO:0007669"/>
    <property type="project" value="TreeGrafter"/>
</dbReference>
<dbReference type="InterPro" id="IPR029017">
    <property type="entry name" value="Enolase-like_N"/>
</dbReference>
<evidence type="ECO:0000259" key="5">
    <source>
        <dbReference type="SMART" id="SM00922"/>
    </source>
</evidence>
<dbReference type="Proteomes" id="UP000578352">
    <property type="component" value="Unassembled WGS sequence"/>
</dbReference>
<evidence type="ECO:0000313" key="6">
    <source>
        <dbReference type="EMBL" id="NYJ22762.1"/>
    </source>
</evidence>
<evidence type="ECO:0000313" key="7">
    <source>
        <dbReference type="Proteomes" id="UP000578352"/>
    </source>
</evidence>
<dbReference type="CDD" id="cd03316">
    <property type="entry name" value="MR_like"/>
    <property type="match status" value="1"/>
</dbReference>
<dbReference type="PANTHER" id="PTHR13794">
    <property type="entry name" value="ENOLASE SUPERFAMILY, MANDELATE RACEMASE"/>
    <property type="match status" value="1"/>
</dbReference>
<evidence type="ECO:0000256" key="2">
    <source>
        <dbReference type="ARBA" id="ARBA00022723"/>
    </source>
</evidence>
<gene>
    <name evidence="6" type="ORF">HNR13_001049</name>
</gene>